<gene>
    <name evidence="1" type="ORF">SAMN05192529_11363</name>
</gene>
<protein>
    <submittedName>
        <fullName evidence="1">Uncharacterized protein</fullName>
    </submittedName>
</protein>
<evidence type="ECO:0000313" key="2">
    <source>
        <dbReference type="Proteomes" id="UP000199041"/>
    </source>
</evidence>
<reference evidence="1 2" key="1">
    <citation type="submission" date="2016-10" db="EMBL/GenBank/DDBJ databases">
        <authorList>
            <person name="de Groot N.N."/>
        </authorList>
    </citation>
    <scope>NUCLEOTIDE SEQUENCE [LARGE SCALE GENOMIC DNA]</scope>
    <source>
        <strain evidence="1 2">Vu-144</strain>
    </source>
</reference>
<organism evidence="1 2">
    <name type="scientific">Arachidicoccus rhizosphaerae</name>
    <dbReference type="NCBI Taxonomy" id="551991"/>
    <lineage>
        <taxon>Bacteria</taxon>
        <taxon>Pseudomonadati</taxon>
        <taxon>Bacteroidota</taxon>
        <taxon>Chitinophagia</taxon>
        <taxon>Chitinophagales</taxon>
        <taxon>Chitinophagaceae</taxon>
        <taxon>Arachidicoccus</taxon>
    </lineage>
</organism>
<evidence type="ECO:0000313" key="1">
    <source>
        <dbReference type="EMBL" id="SEA31019.1"/>
    </source>
</evidence>
<dbReference type="Proteomes" id="UP000199041">
    <property type="component" value="Unassembled WGS sequence"/>
</dbReference>
<accession>A0A1H4A4P6</accession>
<proteinExistence type="predicted"/>
<keyword evidence="2" id="KW-1185">Reference proteome</keyword>
<dbReference type="AlphaFoldDB" id="A0A1H4A4P6"/>
<dbReference type="EMBL" id="FNQY01000013">
    <property type="protein sequence ID" value="SEA31019.1"/>
    <property type="molecule type" value="Genomic_DNA"/>
</dbReference>
<name>A0A1H4A4P6_9BACT</name>
<sequence length="89" mass="9930">MGVPGLFKLYFRNMYARKKANKSGIISVQVIDKSRGSYRVIKTIGSSADLSVLDELVSEAEQWIITSQGLQDMFSIAAQNLDERQSNES</sequence>